<evidence type="ECO:0000313" key="14">
    <source>
        <dbReference type="Proteomes" id="UP000583944"/>
    </source>
</evidence>
<dbReference type="GO" id="GO:0004386">
    <property type="term" value="F:helicase activity"/>
    <property type="evidence" value="ECO:0007669"/>
    <property type="project" value="UniProtKB-KW"/>
</dbReference>
<feature type="region of interest" description="Disordered" evidence="9">
    <location>
        <begin position="162"/>
        <end position="181"/>
    </location>
</feature>
<dbReference type="InterPro" id="IPR049730">
    <property type="entry name" value="SNF2/RAD54-like_C"/>
</dbReference>
<feature type="domain" description="Helicase ATP-binding" evidence="11">
    <location>
        <begin position="313"/>
        <end position="497"/>
    </location>
</feature>
<dbReference type="PANTHER" id="PTHR45797">
    <property type="entry name" value="RAD54-LIKE"/>
    <property type="match status" value="1"/>
</dbReference>
<dbReference type="VEuPathDB" id="TriTrypDB:BCY84_02304"/>
<dbReference type="CDD" id="cd18793">
    <property type="entry name" value="SF2_C_SNF"/>
    <property type="match status" value="1"/>
</dbReference>
<dbReference type="InterPro" id="IPR000330">
    <property type="entry name" value="SNF2_N"/>
</dbReference>
<name>A0A7J6YA92_TRYCR</name>
<dbReference type="InterPro" id="IPR014001">
    <property type="entry name" value="Helicase_ATP-bd"/>
</dbReference>
<dbReference type="InterPro" id="IPR001650">
    <property type="entry name" value="Helicase_C-like"/>
</dbReference>
<evidence type="ECO:0008006" key="15">
    <source>
        <dbReference type="Google" id="ProtNLM"/>
    </source>
</evidence>
<protein>
    <recommendedName>
        <fullName evidence="15">SWI/SNF-related matrix-associated actin-dependent regulator of chromatin subfamily-related</fullName>
    </recommendedName>
</protein>
<dbReference type="Pfam" id="PF00176">
    <property type="entry name" value="SNF2-rel_dom"/>
    <property type="match status" value="1"/>
</dbReference>
<proteinExistence type="inferred from homology"/>
<organism evidence="13 14">
    <name type="scientific">Trypanosoma cruzi</name>
    <dbReference type="NCBI Taxonomy" id="5693"/>
    <lineage>
        <taxon>Eukaryota</taxon>
        <taxon>Discoba</taxon>
        <taxon>Euglenozoa</taxon>
        <taxon>Kinetoplastea</taxon>
        <taxon>Metakinetoplastina</taxon>
        <taxon>Trypanosomatida</taxon>
        <taxon>Trypanosomatidae</taxon>
        <taxon>Trypanosoma</taxon>
        <taxon>Schizotrypanum</taxon>
    </lineage>
</organism>
<sequence>MLYRRAREELLCGSLPFPFFGVMHRCFIYLKCFSFPFFFYYCFGPSAFYCCCCFRRRATLRRMDEPELFVISTSESEDGVGTDGENVADVSALAEDARSNLSSRHCGVGNTFIDEVLFGDRDRRSVLLPDTGARATDADSLSSFSSSDSDRSLFAQELVGEETKRLSQGPGVVEEKGTLESHEPLTSTAVLRGMTCADVRAVLEPFFRRKEAAKARFDAVQKWLAEEMAAKTTRMKKSMLERWRRLVNISNWGDGSSSRDDVLFPEALVPPAATLLGVLGPSVAKNVLPELQHLRPHQIDGIRFLWSILAEGPVGRVPAVGCILAHTMGLGKTCQVVIFLHLFLNGKRGFLGRSQRVLIVVPKSTRPGWQKEFSTWSQYFPLAHRILPIMIDERDGMKRRLDLYRSWWSEGGVLLVGYEMLLGLTKLSKEGSRVDKKGCEFTDLLICDEAHRLKSTRLQISAALRGLHPLRRLLLTGTPLQNHLQEYWAMVDFAVHKYFEKRRFQEFFINPIEASVAQEASSRVVATARMKTFALIRELRHFVQRVDSTPLRDELPPLHEYVLVIPLSGLQVRLYNRFLHLARLEQSKFNFLQAVTYANKISAHPQLLFDRDPASPLKEILSELESSPDDDNNNNNNEDAGDNMGKGNRGHGDRRRTSFSGPVNEGYAELFQPPADYTAAPEDGVKLYIAIRIIKAAMLRGERALFFSLSTKMLSLFEGIIAEMNRRWQQDGSLPRPIRFCRLDGNSSGAERENTLRSFNSSRGADVLLLSMKAGGVGINITSATRVILADSGFNPADDRQAIGRAYRYGQTRPVFVYRLVCYQTLEHRMFQQKVAKEWLFHTIVEEASLKRDALTGLRLQSMIQLLGRSLEVSSEVPALTDEQRDSSARLFTEDAVLAELADSIIYAESHEVYLQHDELVQYGKEEREFYEEYQKKGVFNIDSYMDGVNIGNETEQRKRQREKHQEDIGRQTKTLTALVDDVIRGRAEQDPRLRHLLRMMGITVDESGVVSVSSMQETQRRTREPIAVDGEDGSNSNDDRLIRRLQGEKVARTETIHPLRPMVLNQSDDDEDSILFEEKKKNNVSLVIDPSIYEPYKPGRNAYNAIFIDEDEV</sequence>
<dbReference type="GO" id="GO:0005634">
    <property type="term" value="C:nucleus"/>
    <property type="evidence" value="ECO:0007669"/>
    <property type="project" value="UniProtKB-SubCell"/>
</dbReference>
<dbReference type="GO" id="GO:0005524">
    <property type="term" value="F:ATP binding"/>
    <property type="evidence" value="ECO:0007669"/>
    <property type="project" value="UniProtKB-KW"/>
</dbReference>
<evidence type="ECO:0000256" key="6">
    <source>
        <dbReference type="ARBA" id="ARBA00022840"/>
    </source>
</evidence>
<dbReference type="InterPro" id="IPR027417">
    <property type="entry name" value="P-loop_NTPase"/>
</dbReference>
<dbReference type="SMART" id="SM00490">
    <property type="entry name" value="HELICc"/>
    <property type="match status" value="1"/>
</dbReference>
<dbReference type="GO" id="GO:0016887">
    <property type="term" value="F:ATP hydrolysis activity"/>
    <property type="evidence" value="ECO:0007669"/>
    <property type="project" value="InterPro"/>
</dbReference>
<feature type="region of interest" description="Disordered" evidence="9">
    <location>
        <begin position="1011"/>
        <end position="1040"/>
    </location>
</feature>
<dbReference type="PANTHER" id="PTHR45797:SF1">
    <property type="entry name" value="HELICASE ARIP4"/>
    <property type="match status" value="1"/>
</dbReference>
<dbReference type="VEuPathDB" id="TriTrypDB:ECC02_003502"/>
<keyword evidence="10" id="KW-0812">Transmembrane</keyword>
<keyword evidence="8" id="KW-0539">Nucleus</keyword>
<comment type="subcellular location">
    <subcellularLocation>
        <location evidence="1">Nucleus</location>
    </subcellularLocation>
</comment>
<dbReference type="Pfam" id="PF00271">
    <property type="entry name" value="Helicase_C"/>
    <property type="match status" value="1"/>
</dbReference>
<dbReference type="SUPFAM" id="SSF52540">
    <property type="entry name" value="P-loop containing nucleoside triphosphate hydrolases"/>
    <property type="match status" value="2"/>
</dbReference>
<dbReference type="InterPro" id="IPR038718">
    <property type="entry name" value="SNF2-like_sf"/>
</dbReference>
<keyword evidence="10" id="KW-1133">Transmembrane helix</keyword>
<keyword evidence="3" id="KW-0547">Nucleotide-binding</keyword>
<feature type="transmembrane region" description="Helical" evidence="10">
    <location>
        <begin position="28"/>
        <end position="49"/>
    </location>
</feature>
<dbReference type="AlphaFoldDB" id="A0A7J6YA92"/>
<keyword evidence="4" id="KW-0378">Hydrolase</keyword>
<dbReference type="Proteomes" id="UP000583944">
    <property type="component" value="Unassembled WGS sequence"/>
</dbReference>
<evidence type="ECO:0000256" key="3">
    <source>
        <dbReference type="ARBA" id="ARBA00022741"/>
    </source>
</evidence>
<dbReference type="Gene3D" id="3.40.50.10810">
    <property type="entry name" value="Tandem AAA-ATPase domain"/>
    <property type="match status" value="1"/>
</dbReference>
<evidence type="ECO:0000256" key="5">
    <source>
        <dbReference type="ARBA" id="ARBA00022806"/>
    </source>
</evidence>
<dbReference type="PROSITE" id="PS51194">
    <property type="entry name" value="HELICASE_CTER"/>
    <property type="match status" value="1"/>
</dbReference>
<reference evidence="13 14" key="1">
    <citation type="journal article" date="2019" name="Genome Biol. Evol.">
        <title>Nanopore Sequencing Significantly Improves Genome Assembly of the Protozoan Parasite Trypanosoma cruzi.</title>
        <authorList>
            <person name="Diaz-Viraque F."/>
            <person name="Pita S."/>
            <person name="Greif G."/>
            <person name="de Souza R.C.M."/>
            <person name="Iraola G."/>
            <person name="Robello C."/>
        </authorList>
    </citation>
    <scope>NUCLEOTIDE SEQUENCE [LARGE SCALE GENOMIC DNA]</scope>
    <source>
        <strain evidence="13 14">Berenice</strain>
    </source>
</reference>
<evidence type="ECO:0000259" key="11">
    <source>
        <dbReference type="PROSITE" id="PS51192"/>
    </source>
</evidence>
<evidence type="ECO:0000313" key="13">
    <source>
        <dbReference type="EMBL" id="KAF5223483.1"/>
    </source>
</evidence>
<evidence type="ECO:0000256" key="7">
    <source>
        <dbReference type="ARBA" id="ARBA00023125"/>
    </source>
</evidence>
<dbReference type="Gene3D" id="3.40.50.300">
    <property type="entry name" value="P-loop containing nucleotide triphosphate hydrolases"/>
    <property type="match status" value="1"/>
</dbReference>
<evidence type="ECO:0000256" key="2">
    <source>
        <dbReference type="ARBA" id="ARBA00007025"/>
    </source>
</evidence>
<dbReference type="InterPro" id="IPR044574">
    <property type="entry name" value="ARIP4-like"/>
</dbReference>
<dbReference type="PROSITE" id="PS51192">
    <property type="entry name" value="HELICASE_ATP_BIND_1"/>
    <property type="match status" value="1"/>
</dbReference>
<dbReference type="GO" id="GO:0003677">
    <property type="term" value="F:DNA binding"/>
    <property type="evidence" value="ECO:0007669"/>
    <property type="project" value="UniProtKB-KW"/>
</dbReference>
<evidence type="ECO:0000256" key="9">
    <source>
        <dbReference type="SAM" id="MobiDB-lite"/>
    </source>
</evidence>
<gene>
    <name evidence="13" type="ORF">ECC02_003502</name>
</gene>
<feature type="region of interest" description="Disordered" evidence="9">
    <location>
        <begin position="624"/>
        <end position="660"/>
    </location>
</feature>
<evidence type="ECO:0000256" key="4">
    <source>
        <dbReference type="ARBA" id="ARBA00022801"/>
    </source>
</evidence>
<comment type="similarity">
    <text evidence="2">Belongs to the SNF2/RAD54 helicase family.</text>
</comment>
<evidence type="ECO:0000256" key="1">
    <source>
        <dbReference type="ARBA" id="ARBA00004123"/>
    </source>
</evidence>
<dbReference type="EMBL" id="JABDHM010000019">
    <property type="protein sequence ID" value="KAF5223483.1"/>
    <property type="molecule type" value="Genomic_DNA"/>
</dbReference>
<dbReference type="SMART" id="SM00487">
    <property type="entry name" value="DEXDc"/>
    <property type="match status" value="1"/>
</dbReference>
<feature type="domain" description="Helicase C-terminal" evidence="12">
    <location>
        <begin position="693"/>
        <end position="856"/>
    </location>
</feature>
<comment type="caution">
    <text evidence="13">The sequence shown here is derived from an EMBL/GenBank/DDBJ whole genome shotgun (WGS) entry which is preliminary data.</text>
</comment>
<evidence type="ECO:0000259" key="12">
    <source>
        <dbReference type="PROSITE" id="PS51194"/>
    </source>
</evidence>
<keyword evidence="10" id="KW-0472">Membrane</keyword>
<evidence type="ECO:0000256" key="8">
    <source>
        <dbReference type="ARBA" id="ARBA00023242"/>
    </source>
</evidence>
<accession>A0A7J6YA92</accession>
<keyword evidence="5" id="KW-0347">Helicase</keyword>
<keyword evidence="7" id="KW-0238">DNA-binding</keyword>
<keyword evidence="6" id="KW-0067">ATP-binding</keyword>
<evidence type="ECO:0000256" key="10">
    <source>
        <dbReference type="SAM" id="Phobius"/>
    </source>
</evidence>
<dbReference type="CDD" id="cd18007">
    <property type="entry name" value="DEXHc_ATRX-like"/>
    <property type="match status" value="1"/>
</dbReference>